<evidence type="ECO:0000256" key="1">
    <source>
        <dbReference type="ARBA" id="ARBA00009437"/>
    </source>
</evidence>
<dbReference type="Pfam" id="PF03466">
    <property type="entry name" value="LysR_substrate"/>
    <property type="match status" value="1"/>
</dbReference>
<dbReference type="EMBL" id="CP101508">
    <property type="protein sequence ID" value="UTV28951.1"/>
    <property type="molecule type" value="Genomic_DNA"/>
</dbReference>
<dbReference type="Gene3D" id="3.40.190.290">
    <property type="match status" value="1"/>
</dbReference>
<dbReference type="PANTHER" id="PTHR30537">
    <property type="entry name" value="HTH-TYPE TRANSCRIPTIONAL REGULATOR"/>
    <property type="match status" value="1"/>
</dbReference>
<evidence type="ECO:0000313" key="6">
    <source>
        <dbReference type="EMBL" id="UTV28951.1"/>
    </source>
</evidence>
<dbReference type="InterPro" id="IPR036388">
    <property type="entry name" value="WH-like_DNA-bd_sf"/>
</dbReference>
<dbReference type="InterPro" id="IPR058163">
    <property type="entry name" value="LysR-type_TF_proteobact-type"/>
</dbReference>
<dbReference type="PANTHER" id="PTHR30537:SF5">
    <property type="entry name" value="HTH-TYPE TRANSCRIPTIONAL ACTIVATOR TTDR-RELATED"/>
    <property type="match status" value="1"/>
</dbReference>
<dbReference type="InterPro" id="IPR005119">
    <property type="entry name" value="LysR_subst-bd"/>
</dbReference>
<gene>
    <name evidence="6" type="ORF">NNL38_06905</name>
</gene>
<organism evidence="6 7">
    <name type="scientific">Photobacterium atrarenae</name>
    <dbReference type="NCBI Taxonomy" id="865757"/>
    <lineage>
        <taxon>Bacteria</taxon>
        <taxon>Pseudomonadati</taxon>
        <taxon>Pseudomonadota</taxon>
        <taxon>Gammaproteobacteria</taxon>
        <taxon>Vibrionales</taxon>
        <taxon>Vibrionaceae</taxon>
        <taxon>Photobacterium</taxon>
    </lineage>
</organism>
<keyword evidence="3" id="KW-0238">DNA-binding</keyword>
<sequence length="308" mass="34118">MDTNTLIALMPELAVFKIVVDEGSFTAAAKKLGVTPSALSKQISRLETTLSAKLLERTTRKLVITQSGRGIYDQCCTILQATKQVVEFTSSEHETPSGSLTVAAPKAFLSIVLQPLVTPFLTQYPNIELKLKASDGDIDLISEGIDVVFRLTEKPSEGLVLKQIGKVRLSLCASPDYLAQRGTPRVPTDLLNHDCIYLGETTTDHIWDFVKDDEFHSIPVKGRYAVNHSQMRLKGVLDGLGIGIFPDFVIKRALEEGSVVEVLDDWTLKGNYQGDIVLQFAQTKFMPARLRVFIDYVSEHLSQYTVES</sequence>
<dbReference type="SUPFAM" id="SSF53850">
    <property type="entry name" value="Periplasmic binding protein-like II"/>
    <property type="match status" value="1"/>
</dbReference>
<dbReference type="PROSITE" id="PS50931">
    <property type="entry name" value="HTH_LYSR"/>
    <property type="match status" value="1"/>
</dbReference>
<dbReference type="Gene3D" id="1.10.10.10">
    <property type="entry name" value="Winged helix-like DNA-binding domain superfamily/Winged helix DNA-binding domain"/>
    <property type="match status" value="1"/>
</dbReference>
<evidence type="ECO:0000256" key="3">
    <source>
        <dbReference type="ARBA" id="ARBA00023125"/>
    </source>
</evidence>
<dbReference type="RefSeq" id="WP_255390274.1">
    <property type="nucleotide sequence ID" value="NZ_CP101508.1"/>
</dbReference>
<dbReference type="SUPFAM" id="SSF46785">
    <property type="entry name" value="Winged helix' DNA-binding domain"/>
    <property type="match status" value="1"/>
</dbReference>
<reference evidence="6" key="1">
    <citation type="submission" date="2022-07" db="EMBL/GenBank/DDBJ databases">
        <title>Genome sequencing of Photobacterium atrarenae GJH2-4.</title>
        <authorList>
            <person name="Park S.-J."/>
        </authorList>
    </citation>
    <scope>NUCLEOTIDE SEQUENCE</scope>
    <source>
        <strain evidence="6">GJH2-4</strain>
    </source>
</reference>
<evidence type="ECO:0000256" key="2">
    <source>
        <dbReference type="ARBA" id="ARBA00023015"/>
    </source>
</evidence>
<dbReference type="CDD" id="cd08422">
    <property type="entry name" value="PBP2_CrgA_like"/>
    <property type="match status" value="1"/>
</dbReference>
<dbReference type="InterPro" id="IPR036390">
    <property type="entry name" value="WH_DNA-bd_sf"/>
</dbReference>
<protein>
    <submittedName>
        <fullName evidence="6">LysR substrate-binding domain-containing protein</fullName>
    </submittedName>
</protein>
<proteinExistence type="inferred from homology"/>
<dbReference type="Pfam" id="PF00126">
    <property type="entry name" value="HTH_1"/>
    <property type="match status" value="1"/>
</dbReference>
<comment type="similarity">
    <text evidence="1">Belongs to the LysR transcriptional regulatory family.</text>
</comment>
<feature type="domain" description="HTH lysR-type" evidence="5">
    <location>
        <begin position="13"/>
        <end position="65"/>
    </location>
</feature>
<accession>A0ABY5GIG6</accession>
<evidence type="ECO:0000313" key="7">
    <source>
        <dbReference type="Proteomes" id="UP001057998"/>
    </source>
</evidence>
<dbReference type="PRINTS" id="PR00039">
    <property type="entry name" value="HTHLYSR"/>
</dbReference>
<keyword evidence="7" id="KW-1185">Reference proteome</keyword>
<keyword evidence="2" id="KW-0805">Transcription regulation</keyword>
<dbReference type="InterPro" id="IPR000847">
    <property type="entry name" value="LysR_HTH_N"/>
</dbReference>
<keyword evidence="4" id="KW-0804">Transcription</keyword>
<evidence type="ECO:0000259" key="5">
    <source>
        <dbReference type="PROSITE" id="PS50931"/>
    </source>
</evidence>
<dbReference type="Proteomes" id="UP001057998">
    <property type="component" value="Chromosome 1"/>
</dbReference>
<name>A0ABY5GIG6_9GAMM</name>
<evidence type="ECO:0000256" key="4">
    <source>
        <dbReference type="ARBA" id="ARBA00023163"/>
    </source>
</evidence>